<proteinExistence type="predicted"/>
<protein>
    <recommendedName>
        <fullName evidence="3">NmrA-like domain-containing protein</fullName>
    </recommendedName>
</protein>
<evidence type="ECO:0000259" key="3">
    <source>
        <dbReference type="Pfam" id="PF05368"/>
    </source>
</evidence>
<dbReference type="InterPro" id="IPR036291">
    <property type="entry name" value="NAD(P)-bd_dom_sf"/>
</dbReference>
<dbReference type="Gene3D" id="3.40.50.720">
    <property type="entry name" value="NAD(P)-binding Rossmann-like Domain"/>
    <property type="match status" value="1"/>
</dbReference>
<sequence length="183" mass="20158">MSLTNIAIIGATGNIGKIILNALITSNLPLTITLLTRHEPPPTPTLPPNITLTIQQTDFSSSLIAAFTGKDTIISAVGATAFTEQQKYIDAAVHAGVKRFIPSEFSVSSQNEAVLGLLPLFGQKREVVEYLRLKEGEGLSWTGIACSGLFDWVWSGKWIPRLRYPQSHSCHLGWRREELYSHQ</sequence>
<dbReference type="SUPFAM" id="SSF51735">
    <property type="entry name" value="NAD(P)-binding Rossmann-fold domains"/>
    <property type="match status" value="1"/>
</dbReference>
<keyword evidence="2" id="KW-0560">Oxidoreductase</keyword>
<dbReference type="InterPro" id="IPR008030">
    <property type="entry name" value="NmrA-like"/>
</dbReference>
<evidence type="ECO:0000313" key="4">
    <source>
        <dbReference type="EMBL" id="OJJ35404.1"/>
    </source>
</evidence>
<dbReference type="GO" id="GO:0016491">
    <property type="term" value="F:oxidoreductase activity"/>
    <property type="evidence" value="ECO:0007669"/>
    <property type="project" value="UniProtKB-KW"/>
</dbReference>
<keyword evidence="5" id="KW-1185">Reference proteome</keyword>
<dbReference type="VEuPathDB" id="FungiDB:ASPWEDRAFT_507237"/>
<evidence type="ECO:0000256" key="1">
    <source>
        <dbReference type="ARBA" id="ARBA00022857"/>
    </source>
</evidence>
<gene>
    <name evidence="4" type="ORF">ASPWEDRAFT_507237</name>
</gene>
<dbReference type="OrthoDB" id="9974981at2759"/>
<dbReference type="GeneID" id="63753333"/>
<reference evidence="5" key="1">
    <citation type="journal article" date="2017" name="Genome Biol.">
        <title>Comparative genomics reveals high biological diversity and specific adaptations in the industrially and medically important fungal genus Aspergillus.</title>
        <authorList>
            <person name="de Vries R.P."/>
            <person name="Riley R."/>
            <person name="Wiebenga A."/>
            <person name="Aguilar-Osorio G."/>
            <person name="Amillis S."/>
            <person name="Uchima C.A."/>
            <person name="Anderluh G."/>
            <person name="Asadollahi M."/>
            <person name="Askin M."/>
            <person name="Barry K."/>
            <person name="Battaglia E."/>
            <person name="Bayram O."/>
            <person name="Benocci T."/>
            <person name="Braus-Stromeyer S.A."/>
            <person name="Caldana C."/>
            <person name="Canovas D."/>
            <person name="Cerqueira G.C."/>
            <person name="Chen F."/>
            <person name="Chen W."/>
            <person name="Choi C."/>
            <person name="Clum A."/>
            <person name="Dos Santos R.A."/>
            <person name="Damasio A.R."/>
            <person name="Diallinas G."/>
            <person name="Emri T."/>
            <person name="Fekete E."/>
            <person name="Flipphi M."/>
            <person name="Freyberg S."/>
            <person name="Gallo A."/>
            <person name="Gournas C."/>
            <person name="Habgood R."/>
            <person name="Hainaut M."/>
            <person name="Harispe M.L."/>
            <person name="Henrissat B."/>
            <person name="Hilden K.S."/>
            <person name="Hope R."/>
            <person name="Hossain A."/>
            <person name="Karabika E."/>
            <person name="Karaffa L."/>
            <person name="Karanyi Z."/>
            <person name="Krasevec N."/>
            <person name="Kuo A."/>
            <person name="Kusch H."/>
            <person name="LaButti K."/>
            <person name="Lagendijk E.L."/>
            <person name="Lapidus A."/>
            <person name="Levasseur A."/>
            <person name="Lindquist E."/>
            <person name="Lipzen A."/>
            <person name="Logrieco A.F."/>
            <person name="MacCabe A."/>
            <person name="Maekelae M.R."/>
            <person name="Malavazi I."/>
            <person name="Melin P."/>
            <person name="Meyer V."/>
            <person name="Mielnichuk N."/>
            <person name="Miskei M."/>
            <person name="Molnar A.P."/>
            <person name="Mule G."/>
            <person name="Ngan C.Y."/>
            <person name="Orejas M."/>
            <person name="Orosz E."/>
            <person name="Ouedraogo J.P."/>
            <person name="Overkamp K.M."/>
            <person name="Park H.-S."/>
            <person name="Perrone G."/>
            <person name="Piumi F."/>
            <person name="Punt P.J."/>
            <person name="Ram A.F."/>
            <person name="Ramon A."/>
            <person name="Rauscher S."/>
            <person name="Record E."/>
            <person name="Riano-Pachon D.M."/>
            <person name="Robert V."/>
            <person name="Roehrig J."/>
            <person name="Ruller R."/>
            <person name="Salamov A."/>
            <person name="Salih N.S."/>
            <person name="Samson R.A."/>
            <person name="Sandor E."/>
            <person name="Sanguinetti M."/>
            <person name="Schuetze T."/>
            <person name="Sepcic K."/>
            <person name="Shelest E."/>
            <person name="Sherlock G."/>
            <person name="Sophianopoulou V."/>
            <person name="Squina F.M."/>
            <person name="Sun H."/>
            <person name="Susca A."/>
            <person name="Todd R.B."/>
            <person name="Tsang A."/>
            <person name="Unkles S.E."/>
            <person name="van de Wiele N."/>
            <person name="van Rossen-Uffink D."/>
            <person name="Oliveira J.V."/>
            <person name="Vesth T.C."/>
            <person name="Visser J."/>
            <person name="Yu J.-H."/>
            <person name="Zhou M."/>
            <person name="Andersen M.R."/>
            <person name="Archer D.B."/>
            <person name="Baker S.E."/>
            <person name="Benoit I."/>
            <person name="Brakhage A.A."/>
            <person name="Braus G.H."/>
            <person name="Fischer R."/>
            <person name="Frisvad J.C."/>
            <person name="Goldman G.H."/>
            <person name="Houbraken J."/>
            <person name="Oakley B."/>
            <person name="Pocsi I."/>
            <person name="Scazzocchio C."/>
            <person name="Seiboth B."/>
            <person name="vanKuyk P.A."/>
            <person name="Wortman J."/>
            <person name="Dyer P.S."/>
            <person name="Grigoriev I.V."/>
        </authorList>
    </citation>
    <scope>NUCLEOTIDE SEQUENCE [LARGE SCALE GENOMIC DNA]</scope>
    <source>
        <strain evidence="5">DTO 134E9</strain>
    </source>
</reference>
<dbReference type="Pfam" id="PF05368">
    <property type="entry name" value="NmrA"/>
    <property type="match status" value="1"/>
</dbReference>
<dbReference type="AlphaFoldDB" id="A0A1L9RKG9"/>
<dbReference type="Proteomes" id="UP000184383">
    <property type="component" value="Unassembled WGS sequence"/>
</dbReference>
<accession>A0A1L9RKG9</accession>
<evidence type="ECO:0000313" key="5">
    <source>
        <dbReference type="Proteomes" id="UP000184383"/>
    </source>
</evidence>
<organism evidence="4 5">
    <name type="scientific">Aspergillus wentii DTO 134E9</name>
    <dbReference type="NCBI Taxonomy" id="1073089"/>
    <lineage>
        <taxon>Eukaryota</taxon>
        <taxon>Fungi</taxon>
        <taxon>Dikarya</taxon>
        <taxon>Ascomycota</taxon>
        <taxon>Pezizomycotina</taxon>
        <taxon>Eurotiomycetes</taxon>
        <taxon>Eurotiomycetidae</taxon>
        <taxon>Eurotiales</taxon>
        <taxon>Aspergillaceae</taxon>
        <taxon>Aspergillus</taxon>
        <taxon>Aspergillus subgen. Cremei</taxon>
    </lineage>
</organism>
<dbReference type="PANTHER" id="PTHR47706">
    <property type="entry name" value="NMRA-LIKE FAMILY PROTEIN"/>
    <property type="match status" value="1"/>
</dbReference>
<dbReference type="RefSeq" id="XP_040689080.1">
    <property type="nucleotide sequence ID" value="XM_040837485.1"/>
</dbReference>
<name>A0A1L9RKG9_ASPWE</name>
<dbReference type="STRING" id="1073089.A0A1L9RKG9"/>
<dbReference type="InterPro" id="IPR051609">
    <property type="entry name" value="NmrA/Isoflavone_reductase-like"/>
</dbReference>
<keyword evidence="1" id="KW-0521">NADP</keyword>
<dbReference type="EMBL" id="KV878212">
    <property type="protein sequence ID" value="OJJ35404.1"/>
    <property type="molecule type" value="Genomic_DNA"/>
</dbReference>
<evidence type="ECO:0000256" key="2">
    <source>
        <dbReference type="ARBA" id="ARBA00023002"/>
    </source>
</evidence>
<feature type="domain" description="NmrA-like" evidence="3">
    <location>
        <begin position="5"/>
        <end position="133"/>
    </location>
</feature>
<dbReference type="PANTHER" id="PTHR47706:SF9">
    <property type="entry name" value="NMRA-LIKE DOMAIN-CONTAINING PROTEIN-RELATED"/>
    <property type="match status" value="1"/>
</dbReference>